<reference evidence="13" key="2">
    <citation type="submission" date="2025-08" db="UniProtKB">
        <authorList>
            <consortium name="Ensembl"/>
        </authorList>
    </citation>
    <scope>IDENTIFICATION</scope>
</reference>
<dbReference type="Proteomes" id="UP000694542">
    <property type="component" value="Chromosome 6"/>
</dbReference>
<dbReference type="FunFam" id="2.130.10.10:FF:000659">
    <property type="entry name" value="Transducin beta-like protein 2"/>
    <property type="match status" value="1"/>
</dbReference>
<feature type="repeat" description="WD" evidence="9">
    <location>
        <begin position="921"/>
        <end position="953"/>
    </location>
</feature>
<dbReference type="Gene3D" id="4.10.280.10">
    <property type="entry name" value="Helix-loop-helix DNA-binding domain"/>
    <property type="match status" value="1"/>
</dbReference>
<feature type="repeat" description="WD" evidence="9">
    <location>
        <begin position="1110"/>
        <end position="1142"/>
    </location>
</feature>
<feature type="compositionally biased region" description="Polar residues" evidence="11">
    <location>
        <begin position="611"/>
        <end position="622"/>
    </location>
</feature>
<dbReference type="FunFam" id="4.10.280.10:FF:000028">
    <property type="entry name" value="MLX interacting protein like"/>
    <property type="match status" value="1"/>
</dbReference>
<evidence type="ECO:0000259" key="12">
    <source>
        <dbReference type="PROSITE" id="PS50888"/>
    </source>
</evidence>
<feature type="compositionally biased region" description="Low complexity" evidence="11">
    <location>
        <begin position="576"/>
        <end position="586"/>
    </location>
</feature>
<feature type="coiled-coil region" evidence="10">
    <location>
        <begin position="758"/>
        <end position="799"/>
    </location>
</feature>
<dbReference type="InterPro" id="IPR001680">
    <property type="entry name" value="WD40_rpt"/>
</dbReference>
<dbReference type="PROSITE" id="PS50082">
    <property type="entry name" value="WD_REPEATS_2"/>
    <property type="match status" value="3"/>
</dbReference>
<dbReference type="GO" id="GO:0003677">
    <property type="term" value="F:DNA binding"/>
    <property type="evidence" value="ECO:0007669"/>
    <property type="project" value="UniProtKB-KW"/>
</dbReference>
<proteinExistence type="predicted"/>
<dbReference type="SMART" id="SM00353">
    <property type="entry name" value="HLH"/>
    <property type="match status" value="1"/>
</dbReference>
<feature type="region of interest" description="Disordered" evidence="11">
    <location>
        <begin position="604"/>
        <end position="656"/>
    </location>
</feature>
<feature type="coiled-coil region" evidence="10">
    <location>
        <begin position="1252"/>
        <end position="1279"/>
    </location>
</feature>
<dbReference type="InterPro" id="IPR011598">
    <property type="entry name" value="bHLH_dom"/>
</dbReference>
<feature type="region of interest" description="Disordered" evidence="11">
    <location>
        <begin position="690"/>
        <end position="712"/>
    </location>
</feature>
<dbReference type="PROSITE" id="PS00678">
    <property type="entry name" value="WD_REPEATS_1"/>
    <property type="match status" value="1"/>
</dbReference>
<dbReference type="Pfam" id="PF00010">
    <property type="entry name" value="HLH"/>
    <property type="match status" value="1"/>
</dbReference>
<keyword evidence="6" id="KW-0238">DNA-binding</keyword>
<dbReference type="SUPFAM" id="SSF47459">
    <property type="entry name" value="HLH, helix-loop-helix DNA-binding domain"/>
    <property type="match status" value="1"/>
</dbReference>
<evidence type="ECO:0000256" key="3">
    <source>
        <dbReference type="ARBA" id="ARBA00022574"/>
    </source>
</evidence>
<evidence type="ECO:0000256" key="10">
    <source>
        <dbReference type="SAM" id="Coils"/>
    </source>
</evidence>
<evidence type="ECO:0000256" key="5">
    <source>
        <dbReference type="ARBA" id="ARBA00023015"/>
    </source>
</evidence>
<reference evidence="13" key="1">
    <citation type="submission" date="2018-10" db="EMBL/GenBank/DDBJ databases">
        <title>De novo assembly of a Great Dane genome.</title>
        <authorList>
            <person name="Kidd J.M."/>
            <person name="Pendleton A.L."/>
            <person name="Shen F."/>
            <person name="Emery S."/>
        </authorList>
    </citation>
    <scope>NUCLEOTIDE SEQUENCE [LARGE SCALE GENOMIC DNA]</scope>
    <source>
        <strain evidence="13">Great Dane</strain>
    </source>
</reference>
<keyword evidence="8" id="KW-0539">Nucleus</keyword>
<keyword evidence="4" id="KW-0677">Repeat</keyword>
<dbReference type="GO" id="GO:0005634">
    <property type="term" value="C:nucleus"/>
    <property type="evidence" value="ECO:0007669"/>
    <property type="project" value="UniProtKB-SubCell"/>
</dbReference>
<sequence length="1281" mass="141737">MAVPQAARRVSGCHPRAKERRRHRIKGQRTSGAGGGRAVPSPHPPLKAGPRVQCIEPSAASAEKTRPLSASAREHPACAPWPGPQTPLEGTLGRCLGPATPADSEESRCECQQRNWLQVGPRIRSKDSELPLAGQEEARYHPAGKPCGFMATRLLANSGKLVSPKWKNFKGLKLLCRDKIRLNNAIWRAWYIQYVERRKSPVCGFVTPLQGPEADEHRKPEAVVLEGNYWKRRIEVVMREYHKWRIYYKKRLRKSSREGDLLAPKQAEGDWQPPERWCEQLFSSVVPVLLGGPEKEPGGRQLLDLDCFLSDISDTLFTMTQPSSAPLQLPPEDAYVGNADMIQPDLTPLQPSLDDFMEISDFFTSYRPPQTPTPSHFPEPPSFGPMADPFFSSGILGSEVPPASSGVTHLSGHNRLQARSSCPGPLDSSAFLNSDFLLPEDPKPKLPPPPVPPPLFQYPALAKGPGLEPCAPPTFPPMAPPPALLQEEPLFSPRFPFSTIPPAPGVSPLPAPTAFPPTPQPGPGPAPPPFPIDLLPSGYLEPQFGPHFTVPQSMRPRGRPPTPSPRGRKPSPPTLAPATANSTATAGGSNPCLTQLLTAAKPEQTLEPPLVSSTLLRPSGSPQEMAPEFPCTFLPPTPAPTPPRPPPGPATLAPPRPLIVPKAERLSPPAHSGGKRRLSGELSSMQGLGTLSVHVSPPQPILSRGRPDNNKTENRRITHISAEQKRRFNIKLGFDTLHGLVSTLSAQPSLKVSKATTLQKTAEYIAMLQQERAAMQEEAQQLRDQIEELNAAINLCQQQLPATGVPITHQRFDQMRDMFDDYVRTRTLHNWKFWVFSILIRPLFESFNGMVSTASLQSLRQTSLAWLDQYCSLPALRPSQKANGFPPDKSLKSKKQKQHQRIRKEKPQQHNFTHRLLAAALKSHSGNISCMDFSSNGKYLATCADDRTVRIWSTKDFLQREHRSLRANVELDHATLVRFSPDCRAFIVWLANGDTLRVFKMTKREDGGYTFTANPEDFPKKHKAPVINIGIADTGKFIMTVSSDTTILIWNLKGHVLSTINTNQMNNTYAAISPCSRFVASCGFTPDVKVWEVCFGKKGDFQEVVRAFELKGHSAAVHFFAFSNDSRRMASVSKDGTWKLWDTDVEYKKQQDPYLLRTGCFEEASTMLCRLALSPDAQVLALASGSSIHLYNTRRGEKEECFEQVHGECITDLSFDITGRLLASCGDRAVRLFHNTPGHRAVVEEMQGLLKRASNESTRQRLQQQLTQAQEALRSLGALKK</sequence>
<keyword evidence="10" id="KW-0175">Coiled coil</keyword>
<feature type="region of interest" description="Disordered" evidence="11">
    <location>
        <begin position="1"/>
        <end position="52"/>
    </location>
</feature>
<keyword evidence="7" id="KW-0804">Transcription</keyword>
<dbReference type="PANTHER" id="PTHR44321">
    <property type="entry name" value="TRANSDUCIN BETA-LIKE PROTEIN 2"/>
    <property type="match status" value="1"/>
</dbReference>
<dbReference type="InterPro" id="IPR042410">
    <property type="entry name" value="WBSCR13"/>
</dbReference>
<feature type="compositionally biased region" description="Pro residues" evidence="11">
    <location>
        <begin position="559"/>
        <end position="575"/>
    </location>
</feature>
<dbReference type="Ensembl" id="ENSCAFT00040020671.1">
    <property type="protein sequence ID" value="ENSCAFP00040017939.1"/>
    <property type="gene ID" value="ENSCAFG00040011123.1"/>
</dbReference>
<dbReference type="Pfam" id="PF00400">
    <property type="entry name" value="WD40"/>
    <property type="match status" value="3"/>
</dbReference>
<dbReference type="CDD" id="cd19689">
    <property type="entry name" value="bHLHzip_MLXIPL"/>
    <property type="match status" value="1"/>
</dbReference>
<feature type="region of interest" description="Disordered" evidence="11">
    <location>
        <begin position="878"/>
        <end position="907"/>
    </location>
</feature>
<feature type="compositionally biased region" description="Pro residues" evidence="11">
    <location>
        <begin position="499"/>
        <end position="531"/>
    </location>
</feature>
<dbReference type="InterPro" id="IPR015943">
    <property type="entry name" value="WD40/YVTN_repeat-like_dom_sf"/>
</dbReference>
<dbReference type="InterPro" id="IPR036638">
    <property type="entry name" value="HLH_DNA-bd_sf"/>
</dbReference>
<gene>
    <name evidence="13" type="primary">MLXIPL</name>
</gene>
<feature type="region of interest" description="Disordered" evidence="11">
    <location>
        <begin position="494"/>
        <end position="591"/>
    </location>
</feature>
<accession>A0A8C0S9N1</accession>
<evidence type="ECO:0000256" key="2">
    <source>
        <dbReference type="ARBA" id="ARBA00022553"/>
    </source>
</evidence>
<evidence type="ECO:0000256" key="9">
    <source>
        <dbReference type="PROSITE-ProRule" id="PRU00221"/>
    </source>
</evidence>
<keyword evidence="5" id="KW-0805">Transcription regulation</keyword>
<dbReference type="SUPFAM" id="SSF50978">
    <property type="entry name" value="WD40 repeat-like"/>
    <property type="match status" value="1"/>
</dbReference>
<feature type="domain" description="BHLH" evidence="12">
    <location>
        <begin position="714"/>
        <end position="768"/>
    </location>
</feature>
<dbReference type="GO" id="GO:0046983">
    <property type="term" value="F:protein dimerization activity"/>
    <property type="evidence" value="ECO:0007669"/>
    <property type="project" value="InterPro"/>
</dbReference>
<name>A0A8C0S9N1_CANLF</name>
<dbReference type="SMART" id="SM00320">
    <property type="entry name" value="WD40"/>
    <property type="match status" value="5"/>
</dbReference>
<feature type="compositionally biased region" description="Basic residues" evidence="11">
    <location>
        <begin position="892"/>
        <end position="904"/>
    </location>
</feature>
<evidence type="ECO:0000256" key="1">
    <source>
        <dbReference type="ARBA" id="ARBA00004123"/>
    </source>
</evidence>
<evidence type="ECO:0000256" key="8">
    <source>
        <dbReference type="ARBA" id="ARBA00023242"/>
    </source>
</evidence>
<dbReference type="InterPro" id="IPR019775">
    <property type="entry name" value="WD40_repeat_CS"/>
</dbReference>
<comment type="subcellular location">
    <subcellularLocation>
        <location evidence="1">Nucleus</location>
    </subcellularLocation>
</comment>
<dbReference type="OrthoDB" id="346371at2759"/>
<organism evidence="13 14">
    <name type="scientific">Canis lupus familiaris</name>
    <name type="common">Dog</name>
    <name type="synonym">Canis familiaris</name>
    <dbReference type="NCBI Taxonomy" id="9615"/>
    <lineage>
        <taxon>Eukaryota</taxon>
        <taxon>Metazoa</taxon>
        <taxon>Chordata</taxon>
        <taxon>Craniata</taxon>
        <taxon>Vertebrata</taxon>
        <taxon>Euteleostomi</taxon>
        <taxon>Mammalia</taxon>
        <taxon>Eutheria</taxon>
        <taxon>Laurasiatheria</taxon>
        <taxon>Carnivora</taxon>
        <taxon>Caniformia</taxon>
        <taxon>Canidae</taxon>
        <taxon>Canis</taxon>
    </lineage>
</organism>
<evidence type="ECO:0000256" key="7">
    <source>
        <dbReference type="ARBA" id="ARBA00023163"/>
    </source>
</evidence>
<dbReference type="PANTHER" id="PTHR44321:SF1">
    <property type="entry name" value="TRANSDUCIN BETA-LIKE PROTEIN 2"/>
    <property type="match status" value="1"/>
</dbReference>
<feature type="compositionally biased region" description="Basic residues" evidence="11">
    <location>
        <begin position="15"/>
        <end position="27"/>
    </location>
</feature>
<dbReference type="PROSITE" id="PS50888">
    <property type="entry name" value="BHLH"/>
    <property type="match status" value="1"/>
</dbReference>
<dbReference type="FunFam" id="2.130.10.10:FF:000574">
    <property type="entry name" value="Transducin beta like 2"/>
    <property type="match status" value="1"/>
</dbReference>
<evidence type="ECO:0000313" key="13">
    <source>
        <dbReference type="Ensembl" id="ENSCAFP00040017939.1"/>
    </source>
</evidence>
<evidence type="ECO:0000313" key="14">
    <source>
        <dbReference type="Proteomes" id="UP000694542"/>
    </source>
</evidence>
<dbReference type="Gene3D" id="2.130.10.10">
    <property type="entry name" value="YVTN repeat-like/Quinoprotein amine dehydrogenase"/>
    <property type="match status" value="3"/>
</dbReference>
<dbReference type="InterPro" id="IPR036322">
    <property type="entry name" value="WD40_repeat_dom_sf"/>
</dbReference>
<protein>
    <submittedName>
        <fullName evidence="13">MLX interacting protein like</fullName>
    </submittedName>
</protein>
<evidence type="ECO:0000256" key="4">
    <source>
        <dbReference type="ARBA" id="ARBA00022737"/>
    </source>
</evidence>
<keyword evidence="2" id="KW-0597">Phosphoprotein</keyword>
<feature type="compositionally biased region" description="Pro residues" evidence="11">
    <location>
        <begin position="633"/>
        <end position="656"/>
    </location>
</feature>
<evidence type="ECO:0000256" key="11">
    <source>
        <dbReference type="SAM" id="MobiDB-lite"/>
    </source>
</evidence>
<feature type="repeat" description="WD" evidence="9">
    <location>
        <begin position="1019"/>
        <end position="1053"/>
    </location>
</feature>
<keyword evidence="3 9" id="KW-0853">WD repeat</keyword>
<dbReference type="PROSITE" id="PS50294">
    <property type="entry name" value="WD_REPEATS_REGION"/>
    <property type="match status" value="3"/>
</dbReference>
<evidence type="ECO:0000256" key="6">
    <source>
        <dbReference type="ARBA" id="ARBA00023125"/>
    </source>
</evidence>